<evidence type="ECO:0000256" key="1">
    <source>
        <dbReference type="SAM" id="MobiDB-lite"/>
    </source>
</evidence>
<keyword evidence="2" id="KW-0812">Transmembrane</keyword>
<reference evidence="3" key="1">
    <citation type="submission" date="2023-07" db="EMBL/GenBank/DDBJ databases">
        <authorList>
            <consortium name="AG Swart"/>
            <person name="Singh M."/>
            <person name="Singh A."/>
            <person name="Seah K."/>
            <person name="Emmerich C."/>
        </authorList>
    </citation>
    <scope>NUCLEOTIDE SEQUENCE</scope>
    <source>
        <strain evidence="3">DP1</strain>
    </source>
</reference>
<name>A0AAD2D1M5_EUPCR</name>
<feature type="transmembrane region" description="Helical" evidence="2">
    <location>
        <begin position="78"/>
        <end position="96"/>
    </location>
</feature>
<feature type="transmembrane region" description="Helical" evidence="2">
    <location>
        <begin position="102"/>
        <end position="119"/>
    </location>
</feature>
<organism evidence="3 4">
    <name type="scientific">Euplotes crassus</name>
    <dbReference type="NCBI Taxonomy" id="5936"/>
    <lineage>
        <taxon>Eukaryota</taxon>
        <taxon>Sar</taxon>
        <taxon>Alveolata</taxon>
        <taxon>Ciliophora</taxon>
        <taxon>Intramacronucleata</taxon>
        <taxon>Spirotrichea</taxon>
        <taxon>Hypotrichia</taxon>
        <taxon>Euplotida</taxon>
        <taxon>Euplotidae</taxon>
        <taxon>Moneuplotes</taxon>
    </lineage>
</organism>
<evidence type="ECO:0000256" key="2">
    <source>
        <dbReference type="SAM" id="Phobius"/>
    </source>
</evidence>
<feature type="region of interest" description="Disordered" evidence="1">
    <location>
        <begin position="1"/>
        <end position="36"/>
    </location>
</feature>
<dbReference type="Proteomes" id="UP001295684">
    <property type="component" value="Unassembled WGS sequence"/>
</dbReference>
<dbReference type="AlphaFoldDB" id="A0AAD2D1M5"/>
<protein>
    <submittedName>
        <fullName evidence="3">Uncharacterized protein</fullName>
    </submittedName>
</protein>
<feature type="compositionally biased region" description="Polar residues" evidence="1">
    <location>
        <begin position="1"/>
        <end position="10"/>
    </location>
</feature>
<feature type="compositionally biased region" description="Basic residues" evidence="1">
    <location>
        <begin position="62"/>
        <end position="74"/>
    </location>
</feature>
<proteinExistence type="predicted"/>
<dbReference type="EMBL" id="CAMPGE010019249">
    <property type="protein sequence ID" value="CAI2377599.1"/>
    <property type="molecule type" value="Genomic_DNA"/>
</dbReference>
<evidence type="ECO:0000313" key="4">
    <source>
        <dbReference type="Proteomes" id="UP001295684"/>
    </source>
</evidence>
<keyword evidence="2" id="KW-0472">Membrane</keyword>
<sequence length="151" mass="17474">MSEPESNTKPSGLKHRKNTLPRGRSSSLRPSQTNFSQLDSEYEFKVDEDGLTSTSMKSLSRSSRKKKSIRKRSKKDALDFRGWLIDLIFSLFWTIINPIKLFVLSCHIAIILLVVLYFINKYLIMITVRILTFNLLCKKDNTRLVQQQCGT</sequence>
<evidence type="ECO:0000313" key="3">
    <source>
        <dbReference type="EMBL" id="CAI2377599.1"/>
    </source>
</evidence>
<comment type="caution">
    <text evidence="3">The sequence shown here is derived from an EMBL/GenBank/DDBJ whole genome shotgun (WGS) entry which is preliminary data.</text>
</comment>
<keyword evidence="2" id="KW-1133">Transmembrane helix</keyword>
<gene>
    <name evidence="3" type="ORF">ECRASSUSDP1_LOCUS18987</name>
</gene>
<feature type="region of interest" description="Disordered" evidence="1">
    <location>
        <begin position="49"/>
        <end position="74"/>
    </location>
</feature>
<keyword evidence="4" id="KW-1185">Reference proteome</keyword>
<feature type="compositionally biased region" description="Low complexity" evidence="1">
    <location>
        <begin position="20"/>
        <end position="31"/>
    </location>
</feature>
<accession>A0AAD2D1M5</accession>